<sequence length="772" mass="87638">MASFETYRFDAPRMARDESTLRTDGCLNLDSTTTKKATPLHDNVFSIHISTIHKLVTMFRFPAVCMSWDGQGSGIPYASGLSFHNDAERPIYAPGFGLVIDAQLPRHERFAHGALDWSQPRLTARELEMLQLMNAITDVPGWDDAVFDDAAIAIWRQDASEQWDLISPDAWSWCLSELRDAARAFKDTPLVDVLNAASSVCKADVIIPAVTMTELQTGIDRLARDSDTGPGISHLVDPTLFPLAYESTRVLTKGGHVPLDEIFSTVGKGEPGPHQDPLCPGFHPFMSRPYPWSQDFQMLPCEVRLPGQGDETGRPAITSYVNNLHPQQYSSLYPALESVLEAAIPMWNRVVLKPDEPRLPRRIRTYGGIVEPRYPPSWLHELPFWPEDTDPQSEAYQRKRAQVEEYLAQPDAPPALLLPDRWGNYPYRWYDFSDWEEQLGLWEATKTKFERLRRAVHPEPGVSFSYDEWRRGEAGRPVVPGHVAFCKRYHPGDNGGITYTHQQGTKFAADDPTTVLKYPHHIPYDVDFDLRESWREQGLQVVVQVTRTTLSPLQPYAKEQDWHIHGTITDRIVAAAVVVVDSHNVATQSIDFRVQAELCAAECGLLRPTELRALEITFGLPEEPWTAKDRAPAFQELGSVKLPVGRLVAYPNALQHRMQSRHLIDPTSPGHQDCLTLLLVDPHYRLCSTANVPPQRHDWWFDASLEGLDWPKKLPFEMIYEIESYVDDFPVSMDRARAWQAKMHHDAQVCQESINHSVDKYHFMRGDGYPSP</sequence>
<dbReference type="InterPro" id="IPR049192">
    <property type="entry name" value="DUF4246_C"/>
</dbReference>
<dbReference type="InterPro" id="IPR049207">
    <property type="entry name" value="DUF4246_N"/>
</dbReference>
<gene>
    <name evidence="3" type="ORF">B0T18DRAFT_231489</name>
</gene>
<dbReference type="Pfam" id="PF14033">
    <property type="entry name" value="DUF4246"/>
    <property type="match status" value="1"/>
</dbReference>
<feature type="domain" description="DUF4246" evidence="1">
    <location>
        <begin position="169"/>
        <end position="702"/>
    </location>
</feature>
<evidence type="ECO:0000313" key="3">
    <source>
        <dbReference type="EMBL" id="KAK0741482.1"/>
    </source>
</evidence>
<dbReference type="EMBL" id="JAUKUD010000006">
    <property type="protein sequence ID" value="KAK0741482.1"/>
    <property type="molecule type" value="Genomic_DNA"/>
</dbReference>
<reference evidence="3" key="1">
    <citation type="submission" date="2023-06" db="EMBL/GenBank/DDBJ databases">
        <title>Genome-scale phylogeny and comparative genomics of the fungal order Sordariales.</title>
        <authorList>
            <consortium name="Lawrence Berkeley National Laboratory"/>
            <person name="Hensen N."/>
            <person name="Bonometti L."/>
            <person name="Westerberg I."/>
            <person name="Brannstrom I.O."/>
            <person name="Guillou S."/>
            <person name="Cros-Aarteil S."/>
            <person name="Calhoun S."/>
            <person name="Haridas S."/>
            <person name="Kuo A."/>
            <person name="Mondo S."/>
            <person name="Pangilinan J."/>
            <person name="Riley R."/>
            <person name="LaButti K."/>
            <person name="Andreopoulos B."/>
            <person name="Lipzen A."/>
            <person name="Chen C."/>
            <person name="Yanf M."/>
            <person name="Daum C."/>
            <person name="Ng V."/>
            <person name="Clum A."/>
            <person name="Steindorff A."/>
            <person name="Ohm R."/>
            <person name="Martin F."/>
            <person name="Silar P."/>
            <person name="Natvig D."/>
            <person name="Lalanne C."/>
            <person name="Gautier V."/>
            <person name="Ament-velasquez S.L."/>
            <person name="Kruys A."/>
            <person name="Hutchinson M.I."/>
            <person name="Powell A.J."/>
            <person name="Barry K."/>
            <person name="Miller A.N."/>
            <person name="Grigoriev I.V."/>
            <person name="Debuchy R."/>
            <person name="Gladieux P."/>
            <person name="Thoren M.H."/>
            <person name="Johannesson H."/>
        </authorList>
    </citation>
    <scope>NUCLEOTIDE SEQUENCE</scope>
    <source>
        <strain evidence="3">SMH3187-1</strain>
    </source>
</reference>
<accession>A0AA40K0U5</accession>
<feature type="domain" description="DUF4246" evidence="2">
    <location>
        <begin position="94"/>
        <end position="158"/>
    </location>
</feature>
<dbReference type="PANTHER" id="PTHR33119">
    <property type="entry name" value="IFI3P"/>
    <property type="match status" value="1"/>
</dbReference>
<name>A0AA40K0U5_9PEZI</name>
<evidence type="ECO:0000313" key="4">
    <source>
        <dbReference type="Proteomes" id="UP001172155"/>
    </source>
</evidence>
<dbReference type="AlphaFoldDB" id="A0AA40K0U5"/>
<dbReference type="Proteomes" id="UP001172155">
    <property type="component" value="Unassembled WGS sequence"/>
</dbReference>
<evidence type="ECO:0000259" key="2">
    <source>
        <dbReference type="Pfam" id="PF21666"/>
    </source>
</evidence>
<organism evidence="3 4">
    <name type="scientific">Schizothecium vesticola</name>
    <dbReference type="NCBI Taxonomy" id="314040"/>
    <lineage>
        <taxon>Eukaryota</taxon>
        <taxon>Fungi</taxon>
        <taxon>Dikarya</taxon>
        <taxon>Ascomycota</taxon>
        <taxon>Pezizomycotina</taxon>
        <taxon>Sordariomycetes</taxon>
        <taxon>Sordariomycetidae</taxon>
        <taxon>Sordariales</taxon>
        <taxon>Schizotheciaceae</taxon>
        <taxon>Schizothecium</taxon>
    </lineage>
</organism>
<keyword evidence="4" id="KW-1185">Reference proteome</keyword>
<dbReference type="PANTHER" id="PTHR33119:SF1">
    <property type="entry name" value="FE2OG DIOXYGENASE DOMAIN-CONTAINING PROTEIN"/>
    <property type="match status" value="1"/>
</dbReference>
<comment type="caution">
    <text evidence="3">The sequence shown here is derived from an EMBL/GenBank/DDBJ whole genome shotgun (WGS) entry which is preliminary data.</text>
</comment>
<protein>
    <submittedName>
        <fullName evidence="3">Uncharacterized protein</fullName>
    </submittedName>
</protein>
<dbReference type="InterPro" id="IPR025340">
    <property type="entry name" value="DUF4246"/>
</dbReference>
<dbReference type="Pfam" id="PF21666">
    <property type="entry name" value="DUF4246_N"/>
    <property type="match status" value="1"/>
</dbReference>
<proteinExistence type="predicted"/>
<evidence type="ECO:0000259" key="1">
    <source>
        <dbReference type="Pfam" id="PF14033"/>
    </source>
</evidence>